<dbReference type="AlphaFoldDB" id="A0A650MJQ4"/>
<evidence type="ECO:0000313" key="2">
    <source>
        <dbReference type="EMBL" id="CAG9703815.1"/>
    </source>
</evidence>
<reference evidence="2" key="2">
    <citation type="submission" date="2021-10" db="EMBL/GenBank/DDBJ databases">
        <authorList>
            <person name="Mesa V."/>
        </authorList>
    </citation>
    <scope>NUCLEOTIDE SEQUENCE</scope>
    <source>
        <strain evidence="2">CC3_PB</strain>
    </source>
</reference>
<dbReference type="GeneID" id="68879549"/>
<dbReference type="RefSeq" id="WP_200847575.1">
    <property type="nucleotide sequence ID" value="NZ_CAKJVE010000004.1"/>
</dbReference>
<proteinExistence type="predicted"/>
<organism evidence="3 4">
    <name type="scientific">Clostridium neonatale</name>
    <dbReference type="NCBI Taxonomy" id="137838"/>
    <lineage>
        <taxon>Bacteria</taxon>
        <taxon>Bacillati</taxon>
        <taxon>Bacillota</taxon>
        <taxon>Clostridia</taxon>
        <taxon>Eubacteriales</taxon>
        <taxon>Clostridiaceae</taxon>
        <taxon>Clostridium</taxon>
    </lineage>
</organism>
<dbReference type="Proteomes" id="UP000431451">
    <property type="component" value="Unassembled WGS sequence"/>
</dbReference>
<dbReference type="Proteomes" id="UP000789738">
    <property type="component" value="Unassembled WGS sequence"/>
</dbReference>
<reference evidence="3 4" key="1">
    <citation type="submission" date="2018-06" db="EMBL/GenBank/DDBJ databases">
        <authorList>
            <consortium name="IHU Genomes"/>
        </authorList>
    </citation>
    <scope>NUCLEOTIDE SEQUENCE [LARGE SCALE GENOMIC DNA]</scope>
    <source>
        <strain evidence="3 4">NEC25</strain>
    </source>
</reference>
<protein>
    <recommendedName>
        <fullName evidence="1">YqzN/YkzM domain-containing protein</fullName>
    </recommendedName>
</protein>
<dbReference type="Pfam" id="PF26160">
    <property type="entry name" value="YqzN_YkzM"/>
    <property type="match status" value="1"/>
</dbReference>
<accession>A0A650MJQ4</accession>
<sequence>MGNKDKIEPKFTKDQLVNSKHFNVNEKDILNALLFDTEQYSIKEAKAVIETFYKKEVK</sequence>
<dbReference type="EMBL" id="CAKJVE010000004">
    <property type="protein sequence ID" value="CAG9703815.1"/>
    <property type="molecule type" value="Genomic_DNA"/>
</dbReference>
<evidence type="ECO:0000313" key="4">
    <source>
        <dbReference type="Proteomes" id="UP000431451"/>
    </source>
</evidence>
<name>A0A650MJQ4_9CLOT</name>
<feature type="domain" description="YqzN/YkzM" evidence="1">
    <location>
        <begin position="8"/>
        <end position="56"/>
    </location>
</feature>
<dbReference type="InterPro" id="IPR058869">
    <property type="entry name" value="YqzN_YkzM"/>
</dbReference>
<evidence type="ECO:0000313" key="3">
    <source>
        <dbReference type="EMBL" id="VCT85443.1"/>
    </source>
</evidence>
<gene>
    <name evidence="2" type="ORF">CNEO_40817</name>
    <name evidence="3" type="ORF">CNEONATNEC25_03044</name>
</gene>
<evidence type="ECO:0000259" key="1">
    <source>
        <dbReference type="Pfam" id="PF26160"/>
    </source>
</evidence>
<dbReference type="EMBL" id="UWJD01000002">
    <property type="protein sequence ID" value="VCT85443.1"/>
    <property type="molecule type" value="Genomic_DNA"/>
</dbReference>